<accession>A0AAD8VXL9</accession>
<evidence type="ECO:0000256" key="2">
    <source>
        <dbReference type="SAM" id="MobiDB-lite"/>
    </source>
</evidence>
<comment type="caution">
    <text evidence="3">The sequence shown here is derived from an EMBL/GenBank/DDBJ whole genome shotgun (WGS) entry which is preliminary data.</text>
</comment>
<gene>
    <name evidence="3" type="ORF">QYE76_026070</name>
</gene>
<organism evidence="3 4">
    <name type="scientific">Lolium multiflorum</name>
    <name type="common">Italian ryegrass</name>
    <name type="synonym">Lolium perenne subsp. multiflorum</name>
    <dbReference type="NCBI Taxonomy" id="4521"/>
    <lineage>
        <taxon>Eukaryota</taxon>
        <taxon>Viridiplantae</taxon>
        <taxon>Streptophyta</taxon>
        <taxon>Embryophyta</taxon>
        <taxon>Tracheophyta</taxon>
        <taxon>Spermatophyta</taxon>
        <taxon>Magnoliopsida</taxon>
        <taxon>Liliopsida</taxon>
        <taxon>Poales</taxon>
        <taxon>Poaceae</taxon>
        <taxon>BOP clade</taxon>
        <taxon>Pooideae</taxon>
        <taxon>Poodae</taxon>
        <taxon>Poeae</taxon>
        <taxon>Poeae Chloroplast Group 2 (Poeae type)</taxon>
        <taxon>Loliodinae</taxon>
        <taxon>Loliinae</taxon>
        <taxon>Lolium</taxon>
    </lineage>
</organism>
<dbReference type="Proteomes" id="UP001231189">
    <property type="component" value="Unassembled WGS sequence"/>
</dbReference>
<feature type="region of interest" description="Disordered" evidence="2">
    <location>
        <begin position="1"/>
        <end position="32"/>
    </location>
</feature>
<name>A0AAD8VXL9_LOLMU</name>
<sequence length="283" mass="32040">MGQPDRTGPLRREKRPAVPPNRTGPFRPANRPAPVVSYLVSERDTAATVSRTLDGDGQIFAVRGLLDPSAAAALARLWPRHGHQENREVTPPLVVYVAKLGSHCLAADARMTSLIESIKKGPVMTMTLKCDTEFPKALKNIMESMGLKGEAVYKGFPVMDDGQEYWWVQLHLYKDEEDDPKKMEHWMFTNPELHTSFFDSARCVAWAAINELGERLKYRLHNTQKDLKEEKEETANLNTTVGRLRSDMVDLSLKLRVYEELNKAKDSQIATLRKRMLLYSGSS</sequence>
<evidence type="ECO:0000313" key="4">
    <source>
        <dbReference type="Proteomes" id="UP001231189"/>
    </source>
</evidence>
<dbReference type="EMBL" id="JAUUTY010000006">
    <property type="protein sequence ID" value="KAK1620553.1"/>
    <property type="molecule type" value="Genomic_DNA"/>
</dbReference>
<protein>
    <submittedName>
        <fullName evidence="3">Uncharacterized protein</fullName>
    </submittedName>
</protein>
<reference evidence="3" key="1">
    <citation type="submission" date="2023-07" db="EMBL/GenBank/DDBJ databases">
        <title>A chromosome-level genome assembly of Lolium multiflorum.</title>
        <authorList>
            <person name="Chen Y."/>
            <person name="Copetti D."/>
            <person name="Kolliker R."/>
            <person name="Studer B."/>
        </authorList>
    </citation>
    <scope>NUCLEOTIDE SEQUENCE</scope>
    <source>
        <strain evidence="3">02402/16</strain>
        <tissue evidence="3">Leaf</tissue>
    </source>
</reference>
<evidence type="ECO:0000313" key="3">
    <source>
        <dbReference type="EMBL" id="KAK1620553.1"/>
    </source>
</evidence>
<keyword evidence="1" id="KW-0175">Coiled coil</keyword>
<feature type="coiled-coil region" evidence="1">
    <location>
        <begin position="213"/>
        <end position="240"/>
    </location>
</feature>
<evidence type="ECO:0000256" key="1">
    <source>
        <dbReference type="SAM" id="Coils"/>
    </source>
</evidence>
<proteinExistence type="predicted"/>
<keyword evidence="4" id="KW-1185">Reference proteome</keyword>
<dbReference type="AlphaFoldDB" id="A0AAD8VXL9"/>